<evidence type="ECO:0000313" key="4">
    <source>
        <dbReference type="EMBL" id="KAF6164792.1"/>
    </source>
</evidence>
<sequence length="503" mass="55754">MKYTEFVSIDCGASSSDTDENSLTWVGDDLYVQSGKSHVVESPSQVSRVLTTLRAFPDHKKNCYSIKADKGDLVLVRTSFFYGNYDKKSSPPTFNLQFDGNHWEKVVIPATDKVLLFEVIYTVKGSSISVCVARTQANQIPFISAIEMRSLNASMYHHVNSNNPLFMIKRIGYGVNKTVRFPDDRYDRIWAPGILVGDFIEKIQSNSPLMASFDVEDNPPRSVLQSAGVATANLSIPLTLIFSDFPNVEVPVYINGYFSEVSHLNLTEKRSFDLYINYERSYGPITPPYNRALQLLITNITASSSTAFSLLATNDSTLAPLMNAIEVFRVGNELTEGTNVKDVDVLTLLQKSFTDQLQEWSGDPCLPAPFSWDWVACNSDARPRITALYLNGLGLSGILPDFSSMDALELIDLRSNNFTQEIPGFLGSFPKLKEFISGNSGIDHLPLENSSKNSVPSSRDQQMSIVAMLLLYAAVFLFNAKWIAFGIPDGVSKKALETPPDTS</sequence>
<dbReference type="SUPFAM" id="SSF52058">
    <property type="entry name" value="L domain-like"/>
    <property type="match status" value="1"/>
</dbReference>
<dbReference type="AlphaFoldDB" id="A0A7J7NCU2"/>
<evidence type="ECO:0000256" key="1">
    <source>
        <dbReference type="ARBA" id="ARBA00004167"/>
    </source>
</evidence>
<keyword evidence="2" id="KW-0472">Membrane</keyword>
<reference evidence="4 5" key="1">
    <citation type="journal article" date="2020" name="IScience">
        <title>Genome Sequencing of the Endangered Kingdonia uniflora (Circaeasteraceae, Ranunculales) Reveals Potential Mechanisms of Evolutionary Specialization.</title>
        <authorList>
            <person name="Sun Y."/>
            <person name="Deng T."/>
            <person name="Zhang A."/>
            <person name="Moore M.J."/>
            <person name="Landis J.B."/>
            <person name="Lin N."/>
            <person name="Zhang H."/>
            <person name="Zhang X."/>
            <person name="Huang J."/>
            <person name="Zhang X."/>
            <person name="Sun H."/>
            <person name="Wang H."/>
        </authorList>
    </citation>
    <scope>NUCLEOTIDE SEQUENCE [LARGE SCALE GENOMIC DNA]</scope>
    <source>
        <strain evidence="4">TB1705</strain>
        <tissue evidence="4">Leaf</tissue>
    </source>
</reference>
<dbReference type="EMBL" id="JACGCM010000901">
    <property type="protein sequence ID" value="KAF6164792.1"/>
    <property type="molecule type" value="Genomic_DNA"/>
</dbReference>
<proteinExistence type="predicted"/>
<evidence type="ECO:0000313" key="5">
    <source>
        <dbReference type="Proteomes" id="UP000541444"/>
    </source>
</evidence>
<keyword evidence="5" id="KW-1185">Reference proteome</keyword>
<dbReference type="InterPro" id="IPR032675">
    <property type="entry name" value="LRR_dom_sf"/>
</dbReference>
<comment type="subcellular location">
    <subcellularLocation>
        <location evidence="1">Membrane</location>
        <topology evidence="1">Single-pass membrane protein</topology>
    </subcellularLocation>
</comment>
<dbReference type="InterPro" id="IPR024788">
    <property type="entry name" value="Malectin-like_Carb-bd_dom"/>
</dbReference>
<name>A0A7J7NCU2_9MAGN</name>
<dbReference type="Proteomes" id="UP000541444">
    <property type="component" value="Unassembled WGS sequence"/>
</dbReference>
<keyword evidence="2" id="KW-1133">Transmembrane helix</keyword>
<dbReference type="PANTHER" id="PTHR45631:SF44">
    <property type="entry name" value="CARBOHYDRATE-BINDING PROTEIN OF THE ER PROTEIN"/>
    <property type="match status" value="1"/>
</dbReference>
<protein>
    <recommendedName>
        <fullName evidence="3">Malectin-like domain-containing protein</fullName>
    </recommendedName>
</protein>
<keyword evidence="2" id="KW-0812">Transmembrane</keyword>
<evidence type="ECO:0000256" key="2">
    <source>
        <dbReference type="SAM" id="Phobius"/>
    </source>
</evidence>
<comment type="caution">
    <text evidence="4">The sequence shown here is derived from an EMBL/GenBank/DDBJ whole genome shotgun (WGS) entry which is preliminary data.</text>
</comment>
<dbReference type="Pfam" id="PF12819">
    <property type="entry name" value="Malectin_like"/>
    <property type="match status" value="1"/>
</dbReference>
<organism evidence="4 5">
    <name type="scientific">Kingdonia uniflora</name>
    <dbReference type="NCBI Taxonomy" id="39325"/>
    <lineage>
        <taxon>Eukaryota</taxon>
        <taxon>Viridiplantae</taxon>
        <taxon>Streptophyta</taxon>
        <taxon>Embryophyta</taxon>
        <taxon>Tracheophyta</taxon>
        <taxon>Spermatophyta</taxon>
        <taxon>Magnoliopsida</taxon>
        <taxon>Ranunculales</taxon>
        <taxon>Circaeasteraceae</taxon>
        <taxon>Kingdonia</taxon>
    </lineage>
</organism>
<feature type="domain" description="Malectin-like" evidence="3">
    <location>
        <begin position="9"/>
        <end position="330"/>
    </location>
</feature>
<accession>A0A7J7NCU2</accession>
<dbReference type="GO" id="GO:0016020">
    <property type="term" value="C:membrane"/>
    <property type="evidence" value="ECO:0007669"/>
    <property type="project" value="UniProtKB-SubCell"/>
</dbReference>
<dbReference type="OrthoDB" id="2143199at2759"/>
<dbReference type="PANTHER" id="PTHR45631">
    <property type="entry name" value="OS07G0107800 PROTEIN-RELATED"/>
    <property type="match status" value="1"/>
</dbReference>
<feature type="transmembrane region" description="Helical" evidence="2">
    <location>
        <begin position="463"/>
        <end position="484"/>
    </location>
</feature>
<evidence type="ECO:0000259" key="3">
    <source>
        <dbReference type="Pfam" id="PF12819"/>
    </source>
</evidence>
<dbReference type="Gene3D" id="3.80.10.10">
    <property type="entry name" value="Ribonuclease Inhibitor"/>
    <property type="match status" value="1"/>
</dbReference>
<gene>
    <name evidence="4" type="ORF">GIB67_002448</name>
</gene>